<reference evidence="2 3" key="1">
    <citation type="submission" date="2010-03" db="EMBL/GenBank/DDBJ databases">
        <title>The genome sequence of Eubacterium siraeum 70/3.</title>
        <authorList>
            <consortium name="metaHIT consortium -- http://www.metahit.eu/"/>
            <person name="Pajon A."/>
            <person name="Turner K."/>
            <person name="Parkhill J."/>
            <person name="Duncan S."/>
            <person name="Flint H."/>
        </authorList>
    </citation>
    <scope>NUCLEOTIDE SEQUENCE [LARGE SCALE GENOMIC DNA]</scope>
    <source>
        <strain evidence="2 3">70/3</strain>
    </source>
</reference>
<dbReference type="HOGENOM" id="CLU_066192_4_2_9"/>
<organism evidence="2 3">
    <name type="scientific">[Eubacterium] siraeum 70/3</name>
    <dbReference type="NCBI Taxonomy" id="657319"/>
    <lineage>
        <taxon>Bacteria</taxon>
        <taxon>Bacillati</taxon>
        <taxon>Bacillota</taxon>
        <taxon>Clostridia</taxon>
        <taxon>Eubacteriales</taxon>
        <taxon>Oscillospiraceae</taxon>
        <taxon>Oscillospiraceae incertae sedis</taxon>
    </lineage>
</organism>
<dbReference type="EMBL" id="FP929044">
    <property type="protein sequence ID" value="CBK96215.1"/>
    <property type="molecule type" value="Genomic_DNA"/>
</dbReference>
<dbReference type="AlphaFoldDB" id="D4JSZ6"/>
<feature type="domain" description="HTH cro/C1-type" evidence="1">
    <location>
        <begin position="1"/>
        <end position="46"/>
    </location>
</feature>
<dbReference type="Proteomes" id="UP000008803">
    <property type="component" value="Chromosome"/>
</dbReference>
<dbReference type="PATRIC" id="fig|657319.3.peg.1299"/>
<dbReference type="GO" id="GO:0003677">
    <property type="term" value="F:DNA binding"/>
    <property type="evidence" value="ECO:0007669"/>
    <property type="project" value="InterPro"/>
</dbReference>
<evidence type="ECO:0000313" key="3">
    <source>
        <dbReference type="Proteomes" id="UP000008803"/>
    </source>
</evidence>
<dbReference type="CDD" id="cd00093">
    <property type="entry name" value="HTH_XRE"/>
    <property type="match status" value="1"/>
</dbReference>
<reference evidence="2 3" key="2">
    <citation type="submission" date="2010-03" db="EMBL/GenBank/DDBJ databases">
        <authorList>
            <person name="Pajon A."/>
        </authorList>
    </citation>
    <scope>NUCLEOTIDE SEQUENCE [LARGE SCALE GENOMIC DNA]</scope>
    <source>
        <strain evidence="2 3">70/3</strain>
    </source>
</reference>
<dbReference type="KEGG" id="esu:EUS_10070"/>
<proteinExistence type="predicted"/>
<dbReference type="SUPFAM" id="SSF47413">
    <property type="entry name" value="lambda repressor-like DNA-binding domains"/>
    <property type="match status" value="1"/>
</dbReference>
<dbReference type="InterPro" id="IPR001387">
    <property type="entry name" value="Cro/C1-type_HTH"/>
</dbReference>
<gene>
    <name evidence="2" type="ORF">EUS_10070</name>
</gene>
<dbReference type="BioCyc" id="ESIR657319:G136K-852-MONOMER"/>
<evidence type="ECO:0000259" key="1">
    <source>
        <dbReference type="PROSITE" id="PS50943"/>
    </source>
</evidence>
<dbReference type="InterPro" id="IPR010982">
    <property type="entry name" value="Lambda_DNA-bd_dom_sf"/>
</dbReference>
<protein>
    <submittedName>
        <fullName evidence="2">Helix-turn-helix</fullName>
    </submittedName>
</protein>
<dbReference type="Gene3D" id="1.10.260.40">
    <property type="entry name" value="lambda repressor-like DNA-binding domains"/>
    <property type="match status" value="1"/>
</dbReference>
<dbReference type="PROSITE" id="PS50943">
    <property type="entry name" value="HTH_CROC1"/>
    <property type="match status" value="1"/>
</dbReference>
<accession>D4JSZ6</accession>
<evidence type="ECO:0000313" key="2">
    <source>
        <dbReference type="EMBL" id="CBK96215.1"/>
    </source>
</evidence>
<dbReference type="Pfam" id="PF01381">
    <property type="entry name" value="HTH_3"/>
    <property type="match status" value="1"/>
</dbReference>
<name>D4JSZ6_9FIRM</name>
<sequence length="106" mass="11983">MSQAALGKKINRSKSVICAYENNLRIPPLEVLTDIAVFFNVSLDYLVGIDKEEMVSVDGLSNEQKEIIHAMIHEFKSGTSNCPGLTAQQQDILNKLMVEFYRKHKQ</sequence>